<accession>A0ABP5DYL3</accession>
<feature type="transmembrane region" description="Helical" evidence="1">
    <location>
        <begin position="205"/>
        <end position="226"/>
    </location>
</feature>
<name>A0ABP5DYL3_9MICO</name>
<gene>
    <name evidence="2" type="ORF">GCM10009777_24620</name>
</gene>
<evidence type="ECO:0008006" key="4">
    <source>
        <dbReference type="Google" id="ProtNLM"/>
    </source>
</evidence>
<keyword evidence="1" id="KW-0812">Transmembrane</keyword>
<comment type="caution">
    <text evidence="2">The sequence shown here is derived from an EMBL/GenBank/DDBJ whole genome shotgun (WGS) entry which is preliminary data.</text>
</comment>
<reference evidence="3" key="1">
    <citation type="journal article" date="2019" name="Int. J. Syst. Evol. Microbiol.">
        <title>The Global Catalogue of Microorganisms (GCM) 10K type strain sequencing project: providing services to taxonomists for standard genome sequencing and annotation.</title>
        <authorList>
            <consortium name="The Broad Institute Genomics Platform"/>
            <consortium name="The Broad Institute Genome Sequencing Center for Infectious Disease"/>
            <person name="Wu L."/>
            <person name="Ma J."/>
        </authorList>
    </citation>
    <scope>NUCLEOTIDE SEQUENCE [LARGE SCALE GENOMIC DNA]</scope>
    <source>
        <strain evidence="3">JCM 14902</strain>
    </source>
</reference>
<proteinExistence type="predicted"/>
<feature type="transmembrane region" description="Helical" evidence="1">
    <location>
        <begin position="88"/>
        <end position="109"/>
    </location>
</feature>
<evidence type="ECO:0000313" key="2">
    <source>
        <dbReference type="EMBL" id="GAA1988649.1"/>
    </source>
</evidence>
<keyword evidence="3" id="KW-1185">Reference proteome</keyword>
<dbReference type="Proteomes" id="UP001500326">
    <property type="component" value="Unassembled WGS sequence"/>
</dbReference>
<organism evidence="2 3">
    <name type="scientific">Microbacterium pumilum</name>
    <dbReference type="NCBI Taxonomy" id="344165"/>
    <lineage>
        <taxon>Bacteria</taxon>
        <taxon>Bacillati</taxon>
        <taxon>Actinomycetota</taxon>
        <taxon>Actinomycetes</taxon>
        <taxon>Micrococcales</taxon>
        <taxon>Microbacteriaceae</taxon>
        <taxon>Microbacterium</taxon>
    </lineage>
</organism>
<evidence type="ECO:0000256" key="1">
    <source>
        <dbReference type="SAM" id="Phobius"/>
    </source>
</evidence>
<keyword evidence="1" id="KW-0472">Membrane</keyword>
<feature type="transmembrane region" description="Helical" evidence="1">
    <location>
        <begin position="238"/>
        <end position="259"/>
    </location>
</feature>
<feature type="transmembrane region" description="Helical" evidence="1">
    <location>
        <begin position="155"/>
        <end position="171"/>
    </location>
</feature>
<protein>
    <recommendedName>
        <fullName evidence="4">DUF1700 domain-containing protein</fullName>
    </recommendedName>
</protein>
<evidence type="ECO:0000313" key="3">
    <source>
        <dbReference type="Proteomes" id="UP001500326"/>
    </source>
</evidence>
<dbReference type="RefSeq" id="WP_344062498.1">
    <property type="nucleotide sequence ID" value="NZ_BAAAOH010000001.1"/>
</dbReference>
<dbReference type="EMBL" id="BAAAOH010000001">
    <property type="protein sequence ID" value="GAA1988649.1"/>
    <property type="molecule type" value="Genomic_DNA"/>
</dbReference>
<feature type="transmembrane region" description="Helical" evidence="1">
    <location>
        <begin position="121"/>
        <end position="143"/>
    </location>
</feature>
<keyword evidence="1" id="KW-1133">Transmembrane helix</keyword>
<sequence>MAGDSLIERYLASLDNQLASRKDRADLVAEVGDHLYSAAEHWQATGIDGTDAERRALQQFGRTDIAASLVTVMPAESTKGAIFFSRHLGALAAATSALWLVVGLVGLYGRIEFHGFSWPEGMAIVAVLAISSAVLSTTATLIALNIRAVGEVDDAARAIGLIGIVASFMALTMPWLAVLWASLFTLTLVWTFARTWRTRAGSRASMLVVMVVLLAITAAIFVVPIVSGAVGGIPSDPVVLILFFAGAVVLTVGFADIAARTAYRSARARALIA</sequence>